<proteinExistence type="predicted"/>
<reference evidence="1 2" key="1">
    <citation type="submission" date="2019-04" db="EMBL/GenBank/DDBJ databases">
        <authorList>
            <person name="Li J."/>
        </authorList>
    </citation>
    <scope>NUCLEOTIDE SEQUENCE [LARGE SCALE GENOMIC DNA]</scope>
    <source>
        <strain evidence="1 2">CCTCC AB2016182</strain>
    </source>
</reference>
<keyword evidence="2" id="KW-1185">Reference proteome</keyword>
<dbReference type="RefSeq" id="WP_136855605.1">
    <property type="nucleotide sequence ID" value="NZ_SUNH01000006.1"/>
</dbReference>
<comment type="caution">
    <text evidence="1">The sequence shown here is derived from an EMBL/GenBank/DDBJ whole genome shotgun (WGS) entry which is preliminary data.</text>
</comment>
<organism evidence="1 2">
    <name type="scientific">Paracoccus hibiscisoli</name>
    <dbReference type="NCBI Taxonomy" id="2023261"/>
    <lineage>
        <taxon>Bacteria</taxon>
        <taxon>Pseudomonadati</taxon>
        <taxon>Pseudomonadota</taxon>
        <taxon>Alphaproteobacteria</taxon>
        <taxon>Rhodobacterales</taxon>
        <taxon>Paracoccaceae</taxon>
        <taxon>Paracoccus</taxon>
    </lineage>
</organism>
<evidence type="ECO:0000313" key="1">
    <source>
        <dbReference type="EMBL" id="TJZ86176.1"/>
    </source>
</evidence>
<dbReference type="AlphaFoldDB" id="A0A4U0QVW0"/>
<accession>A0A4U0QVW0</accession>
<gene>
    <name evidence="1" type="ORF">FA740_04620</name>
</gene>
<evidence type="ECO:0000313" key="2">
    <source>
        <dbReference type="Proteomes" id="UP000306223"/>
    </source>
</evidence>
<name>A0A4U0QVW0_9RHOB</name>
<dbReference type="Proteomes" id="UP000306223">
    <property type="component" value="Unassembled WGS sequence"/>
</dbReference>
<dbReference type="OrthoDB" id="74312at2"/>
<dbReference type="EMBL" id="SUNH01000006">
    <property type="protein sequence ID" value="TJZ86176.1"/>
    <property type="molecule type" value="Genomic_DNA"/>
</dbReference>
<sequence>MAKKTWAERSTGQKALIIGAWGLIGLFVYGQVMRDDGSQDASEAAAVAAAGPVACGDQELAWRAPMRAKDYVRDALISPSSAKFQNDETYLMPSNDAFCIYTVTGAVDAANRFGVMIRHDYAAKVQYSRTDDAWSPVEVAVAEP</sequence>
<protein>
    <submittedName>
        <fullName evidence="1">Uncharacterized protein</fullName>
    </submittedName>
</protein>